<dbReference type="InterPro" id="IPR036249">
    <property type="entry name" value="Thioredoxin-like_sf"/>
</dbReference>
<dbReference type="EMBL" id="RAQM01000007">
    <property type="protein sequence ID" value="RKF04201.1"/>
    <property type="molecule type" value="Genomic_DNA"/>
</dbReference>
<protein>
    <submittedName>
        <fullName evidence="1">Thioredoxin-like protein</fullName>
    </submittedName>
</protein>
<evidence type="ECO:0000313" key="2">
    <source>
        <dbReference type="Proteomes" id="UP000285780"/>
    </source>
</evidence>
<dbReference type="SUPFAM" id="SSF52833">
    <property type="entry name" value="Thioredoxin-like"/>
    <property type="match status" value="1"/>
</dbReference>
<name>A0A420E242_9FLAO</name>
<gene>
    <name evidence="1" type="ORF">C8N26_0864</name>
</gene>
<dbReference type="Proteomes" id="UP000285780">
    <property type="component" value="Unassembled WGS sequence"/>
</dbReference>
<proteinExistence type="predicted"/>
<organism evidence="1 2">
    <name type="scientific">Tenacibaculum lutimaris</name>
    <dbReference type="NCBI Taxonomy" id="285258"/>
    <lineage>
        <taxon>Bacteria</taxon>
        <taxon>Pseudomonadati</taxon>
        <taxon>Bacteroidota</taxon>
        <taxon>Flavobacteriia</taxon>
        <taxon>Flavobacteriales</taxon>
        <taxon>Flavobacteriaceae</taxon>
        <taxon>Tenacibaculum</taxon>
    </lineage>
</organism>
<keyword evidence="2" id="KW-1185">Reference proteome</keyword>
<sequence length="199" mass="22832">MLMMKKIIEESLERALSYTEYRNLVSDLLTQGKSTGPNQSDDLLNYSKLNDKRMKRLDKTIQLTKETIAKIKDVKEPQTWLVLTEGWCGDAAQNIPVIHKIAAENPNINFKLVLRDENLELMDEFLTNGGRSIPKLIALNKENEVINTWGPRPTMATQMVADYKARKGSLDAEFKEDLQVWYNKNKGENTQEDIVSMLK</sequence>
<dbReference type="Pfam" id="PF14595">
    <property type="entry name" value="Thioredoxin_9"/>
    <property type="match status" value="1"/>
</dbReference>
<dbReference type="CDD" id="cd02947">
    <property type="entry name" value="TRX_family"/>
    <property type="match status" value="1"/>
</dbReference>
<evidence type="ECO:0000313" key="1">
    <source>
        <dbReference type="EMBL" id="RKF04201.1"/>
    </source>
</evidence>
<dbReference type="Gene3D" id="3.40.30.10">
    <property type="entry name" value="Glutaredoxin"/>
    <property type="match status" value="1"/>
</dbReference>
<accession>A0A420E242</accession>
<comment type="caution">
    <text evidence="1">The sequence shown here is derived from an EMBL/GenBank/DDBJ whole genome shotgun (WGS) entry which is preliminary data.</text>
</comment>
<dbReference type="AlphaFoldDB" id="A0A420E242"/>
<reference evidence="1 2" key="1">
    <citation type="submission" date="2018-09" db="EMBL/GenBank/DDBJ databases">
        <title>Genomic Encyclopedia of Archaeal and Bacterial Type Strains, Phase II (KMG-II): from individual species to whole genera.</title>
        <authorList>
            <person name="Goeker M."/>
        </authorList>
    </citation>
    <scope>NUCLEOTIDE SEQUENCE [LARGE SCALE GENOMIC DNA]</scope>
    <source>
        <strain evidence="1 2">DSM 16505</strain>
    </source>
</reference>